<dbReference type="InterPro" id="IPR008269">
    <property type="entry name" value="Lon_proteolytic"/>
</dbReference>
<protein>
    <recommendedName>
        <fullName evidence="1">endopeptidase La</fullName>
        <ecNumber evidence="1">3.4.21.53</ecNumber>
    </recommendedName>
</protein>
<gene>
    <name evidence="5" type="ORF">HMPREF0299_6285</name>
</gene>
<accession>E0DD85</accession>
<dbReference type="Proteomes" id="UP000004218">
    <property type="component" value="Unassembled WGS sequence"/>
</dbReference>
<keyword evidence="2" id="KW-0732">Signal</keyword>
<keyword evidence="1" id="KW-0645">Protease</keyword>
<feature type="signal peptide" evidence="2">
    <location>
        <begin position="1"/>
        <end position="19"/>
    </location>
</feature>
<dbReference type="Pfam" id="PF05362">
    <property type="entry name" value="Lon_C"/>
    <property type="match status" value="1"/>
</dbReference>
<dbReference type="GeneID" id="84573343"/>
<evidence type="ECO:0000313" key="6">
    <source>
        <dbReference type="Proteomes" id="UP000004218"/>
    </source>
</evidence>
<dbReference type="OrthoDB" id="2356897at2"/>
<dbReference type="AlphaFoldDB" id="E0DD85"/>
<evidence type="ECO:0000256" key="2">
    <source>
        <dbReference type="SAM" id="SignalP"/>
    </source>
</evidence>
<evidence type="ECO:0000313" key="5">
    <source>
        <dbReference type="EMBL" id="EFM49960.1"/>
    </source>
</evidence>
<organism evidence="5 6">
    <name type="scientific">Corynebacterium matruchotii ATCC 14266</name>
    <dbReference type="NCBI Taxonomy" id="553207"/>
    <lineage>
        <taxon>Bacteria</taxon>
        <taxon>Bacillati</taxon>
        <taxon>Actinomycetota</taxon>
        <taxon>Actinomycetes</taxon>
        <taxon>Mycobacteriales</taxon>
        <taxon>Corynebacteriaceae</taxon>
        <taxon>Corynebacterium</taxon>
    </lineage>
</organism>
<comment type="caution">
    <text evidence="5">The sequence shown here is derived from an EMBL/GenBank/DDBJ whole genome shotgun (WGS) entry which is preliminary data.</text>
</comment>
<evidence type="ECO:0000259" key="3">
    <source>
        <dbReference type="PROSITE" id="PS50106"/>
    </source>
</evidence>
<dbReference type="GO" id="GO:0004176">
    <property type="term" value="F:ATP-dependent peptidase activity"/>
    <property type="evidence" value="ECO:0007669"/>
    <property type="project" value="UniProtKB-UniRule"/>
</dbReference>
<dbReference type="GO" id="GO:0006508">
    <property type="term" value="P:proteolysis"/>
    <property type="evidence" value="ECO:0007669"/>
    <property type="project" value="UniProtKB-KW"/>
</dbReference>
<dbReference type="RefSeq" id="WP_005524235.1">
    <property type="nucleotide sequence ID" value="NZ_ACSH02000002.1"/>
</dbReference>
<feature type="domain" description="PDZ" evidence="3">
    <location>
        <begin position="145"/>
        <end position="201"/>
    </location>
</feature>
<keyword evidence="6" id="KW-1185">Reference proteome</keyword>
<dbReference type="Gene3D" id="3.30.230.10">
    <property type="match status" value="1"/>
</dbReference>
<feature type="domain" description="Lon proteolytic" evidence="4">
    <location>
        <begin position="241"/>
        <end position="340"/>
    </location>
</feature>
<name>E0DD85_9CORY</name>
<dbReference type="SUPFAM" id="SSF54211">
    <property type="entry name" value="Ribosomal protein S5 domain 2-like"/>
    <property type="match status" value="1"/>
</dbReference>
<comment type="similarity">
    <text evidence="1">Belongs to the peptidase S16 family.</text>
</comment>
<dbReference type="InterPro" id="IPR020568">
    <property type="entry name" value="Ribosomal_Su5_D2-typ_SF"/>
</dbReference>
<feature type="active site" evidence="1">
    <location>
        <position position="247"/>
    </location>
</feature>
<dbReference type="eggNOG" id="COG3480">
    <property type="taxonomic scope" value="Bacteria"/>
</dbReference>
<dbReference type="PROSITE" id="PS50106">
    <property type="entry name" value="PDZ"/>
    <property type="match status" value="1"/>
</dbReference>
<keyword evidence="1" id="KW-0720">Serine protease</keyword>
<feature type="chain" id="PRO_5003133461" description="endopeptidase La" evidence="2">
    <location>
        <begin position="20"/>
        <end position="350"/>
    </location>
</feature>
<dbReference type="EC" id="3.4.21.53" evidence="1"/>
<sequence length="350" mass="37087">MNRRFTTLTFGAIPVFALAALVNLDHIPGTNIALTVPYAAEGPGPMFNTLGKVNDVDVVQITGTDVDHTSGNLNMTTVSVRTNMTLVQAISRWLLTSDNLVPIDQVIPQNKTEEEVNQLNQQAFLSSESSATTAALRYLKKPLEVEIAEVVAGSPADGSLSAGDRIVSIAGEKVDSGGHAQKIVRSKKPGDDITVTVRHQGTTEEKTITLAEHPSDKKLPFLGISMTTVPTGDITVKYNLEDVGGPSAGMMFALAVIDKLSPGQLNHGKYVVGTGTIDDDGNVGHIGGIEHKARAAADDNAELFLAPKDNCADLRGKDFGAMKIVSVATLEDAVTQMDNYAAGKDLHLCE</sequence>
<dbReference type="STRING" id="553207.HMPREF0299_6285"/>
<feature type="active site" evidence="1">
    <location>
        <position position="292"/>
    </location>
</feature>
<dbReference type="Pfam" id="PF13180">
    <property type="entry name" value="PDZ_2"/>
    <property type="match status" value="1"/>
</dbReference>
<dbReference type="EMBL" id="ACSH02000002">
    <property type="protein sequence ID" value="EFM49960.1"/>
    <property type="molecule type" value="Genomic_DNA"/>
</dbReference>
<reference evidence="5" key="1">
    <citation type="submission" date="2010-08" db="EMBL/GenBank/DDBJ databases">
        <authorList>
            <person name="Harkins D.M."/>
            <person name="Madupu R."/>
            <person name="Durkin A.S."/>
            <person name="Torralba M."/>
            <person name="Methe B."/>
            <person name="Sutton G.G."/>
            <person name="Nelson K.E."/>
        </authorList>
    </citation>
    <scope>NUCLEOTIDE SEQUENCE [LARGE SCALE GENOMIC DNA]</scope>
    <source>
        <strain evidence="5">ATCC 14266</strain>
    </source>
</reference>
<evidence type="ECO:0000256" key="1">
    <source>
        <dbReference type="PROSITE-ProRule" id="PRU01122"/>
    </source>
</evidence>
<dbReference type="PROSITE" id="PS51786">
    <property type="entry name" value="LON_PROTEOLYTIC"/>
    <property type="match status" value="1"/>
</dbReference>
<proteinExistence type="inferred from homology"/>
<dbReference type="InterPro" id="IPR001478">
    <property type="entry name" value="PDZ"/>
</dbReference>
<evidence type="ECO:0000259" key="4">
    <source>
        <dbReference type="PROSITE" id="PS51786"/>
    </source>
</evidence>
<dbReference type="GO" id="GO:0004252">
    <property type="term" value="F:serine-type endopeptidase activity"/>
    <property type="evidence" value="ECO:0007669"/>
    <property type="project" value="UniProtKB-UniRule"/>
</dbReference>
<dbReference type="SMART" id="SM00228">
    <property type="entry name" value="PDZ"/>
    <property type="match status" value="1"/>
</dbReference>
<keyword evidence="1" id="KW-0378">Hydrolase</keyword>
<dbReference type="InterPro" id="IPR014721">
    <property type="entry name" value="Ribsml_uS5_D2-typ_fold_subgr"/>
</dbReference>
<comment type="catalytic activity">
    <reaction evidence="1">
        <text>Hydrolysis of proteins in presence of ATP.</text>
        <dbReference type="EC" id="3.4.21.53"/>
    </reaction>
</comment>